<dbReference type="InterPro" id="IPR013088">
    <property type="entry name" value="Znf_NHR/GATA"/>
</dbReference>
<evidence type="ECO:0000256" key="3">
    <source>
        <dbReference type="ARBA" id="ARBA00022833"/>
    </source>
</evidence>
<dbReference type="SUPFAM" id="SSF57716">
    <property type="entry name" value="Glucocorticoid receptor-like (DNA-binding domain)"/>
    <property type="match status" value="1"/>
</dbReference>
<dbReference type="CDD" id="cd00130">
    <property type="entry name" value="PAS"/>
    <property type="match status" value="1"/>
</dbReference>
<dbReference type="Gene3D" id="3.30.50.10">
    <property type="entry name" value="Erythroid Transcription Factor GATA-1, subunit A"/>
    <property type="match status" value="1"/>
</dbReference>
<evidence type="ECO:0000313" key="8">
    <source>
        <dbReference type="EMBL" id="KAB8079187.1"/>
    </source>
</evidence>
<dbReference type="InterPro" id="IPR052138">
    <property type="entry name" value="GATA_ZnFinger_Domain"/>
</dbReference>
<dbReference type="CDD" id="cd00202">
    <property type="entry name" value="ZnF_GATA"/>
    <property type="match status" value="1"/>
</dbReference>
<evidence type="ECO:0000256" key="4">
    <source>
        <dbReference type="PROSITE-ProRule" id="PRU00094"/>
    </source>
</evidence>
<dbReference type="SUPFAM" id="SSF55785">
    <property type="entry name" value="PYP-like sensor domain (PAS domain)"/>
    <property type="match status" value="1"/>
</dbReference>
<dbReference type="OrthoDB" id="2162994at2759"/>
<dbReference type="GO" id="GO:0006355">
    <property type="term" value="P:regulation of DNA-templated transcription"/>
    <property type="evidence" value="ECO:0007669"/>
    <property type="project" value="InterPro"/>
</dbReference>
<evidence type="ECO:0000256" key="2">
    <source>
        <dbReference type="ARBA" id="ARBA00022771"/>
    </source>
</evidence>
<dbReference type="Pfam" id="PF00320">
    <property type="entry name" value="GATA"/>
    <property type="match status" value="1"/>
</dbReference>
<keyword evidence="1" id="KW-0479">Metal-binding</keyword>
<dbReference type="InterPro" id="IPR035965">
    <property type="entry name" value="PAS-like_dom_sf"/>
</dbReference>
<dbReference type="SMART" id="SM00091">
    <property type="entry name" value="PAS"/>
    <property type="match status" value="1"/>
</dbReference>
<evidence type="ECO:0000256" key="5">
    <source>
        <dbReference type="SAM" id="MobiDB-lite"/>
    </source>
</evidence>
<evidence type="ECO:0008006" key="10">
    <source>
        <dbReference type="Google" id="ProtNLM"/>
    </source>
</evidence>
<protein>
    <recommendedName>
        <fullName evidence="10">GATA-domain-containing protein</fullName>
    </recommendedName>
</protein>
<feature type="domain" description="PAS" evidence="6">
    <location>
        <begin position="60"/>
        <end position="124"/>
    </location>
</feature>
<dbReference type="Gene3D" id="3.30.450.20">
    <property type="entry name" value="PAS domain"/>
    <property type="match status" value="1"/>
</dbReference>
<feature type="compositionally biased region" description="Basic and acidic residues" evidence="5">
    <location>
        <begin position="20"/>
        <end position="34"/>
    </location>
</feature>
<organism evidence="8 9">
    <name type="scientific">Aspergillus leporis</name>
    <dbReference type="NCBI Taxonomy" id="41062"/>
    <lineage>
        <taxon>Eukaryota</taxon>
        <taxon>Fungi</taxon>
        <taxon>Dikarya</taxon>
        <taxon>Ascomycota</taxon>
        <taxon>Pezizomycotina</taxon>
        <taxon>Eurotiomycetes</taxon>
        <taxon>Eurotiomycetidae</taxon>
        <taxon>Eurotiales</taxon>
        <taxon>Aspergillaceae</taxon>
        <taxon>Aspergillus</taxon>
        <taxon>Aspergillus subgen. Circumdati</taxon>
    </lineage>
</organism>
<sequence length="390" mass="43762">MDWVAAEQESGVIQNHPRRMQSDGHDSFGRENRRLPPPFARKAGAQNASDTADEQGWPQRVLSEMKDMVLLLSSDGRVLYASPSCESITGYDPIQLQQNELARFIHSDDKSMFAEEMNECIATTRPVSCHFRFCMKDNSTSCILEAYGHPHMKTVDPSDGPENQNPDCKGIFLLCRPYPTKSSALVDSFLEHKLENARLVQRIAELIQEEEEDLAAYQQSYNTYDSIGSQTSRHNSAPSVRSNSHQSTIPDNSGSGEENESSDTLGNDDPDSRAHLETTTAQAEDMSHIDGIEMMTGLHYGEGERSQGLSTGLRQGRLIHYDVESAKIDHQTRIIQDSDRKKRQKGEYMCTDCGTSDSPEWRKGPEGPKTLCNACGLRWAKKEKKRQDQI</sequence>
<dbReference type="PROSITE" id="PS50114">
    <property type="entry name" value="GATA_ZN_FINGER_2"/>
    <property type="match status" value="1"/>
</dbReference>
<dbReference type="NCBIfam" id="TIGR00229">
    <property type="entry name" value="sensory_box"/>
    <property type="match status" value="1"/>
</dbReference>
<dbReference type="Proteomes" id="UP000326565">
    <property type="component" value="Unassembled WGS sequence"/>
</dbReference>
<keyword evidence="3" id="KW-0862">Zinc</keyword>
<dbReference type="PANTHER" id="PTHR47255:SF4">
    <property type="entry name" value="GATA ZINC FINGER DOMAIN-CONTAINING PROTEIN 12"/>
    <property type="match status" value="1"/>
</dbReference>
<dbReference type="InterPro" id="IPR000679">
    <property type="entry name" value="Znf_GATA"/>
</dbReference>
<evidence type="ECO:0000259" key="7">
    <source>
        <dbReference type="PROSITE" id="PS50114"/>
    </source>
</evidence>
<dbReference type="PROSITE" id="PS00344">
    <property type="entry name" value="GATA_ZN_FINGER_1"/>
    <property type="match status" value="1"/>
</dbReference>
<dbReference type="Pfam" id="PF08447">
    <property type="entry name" value="PAS_3"/>
    <property type="match status" value="1"/>
</dbReference>
<feature type="compositionally biased region" description="Polar residues" evidence="5">
    <location>
        <begin position="225"/>
        <end position="251"/>
    </location>
</feature>
<dbReference type="InterPro" id="IPR013655">
    <property type="entry name" value="PAS_fold_3"/>
</dbReference>
<accession>A0A5N5XGD2</accession>
<dbReference type="AlphaFoldDB" id="A0A5N5XGD2"/>
<reference evidence="8 9" key="1">
    <citation type="submission" date="2019-04" db="EMBL/GenBank/DDBJ databases">
        <title>Friends and foes A comparative genomics study of 23 Aspergillus species from section Flavi.</title>
        <authorList>
            <consortium name="DOE Joint Genome Institute"/>
            <person name="Kjaerbolling I."/>
            <person name="Vesth T."/>
            <person name="Frisvad J.C."/>
            <person name="Nybo J.L."/>
            <person name="Theobald S."/>
            <person name="Kildgaard S."/>
            <person name="Isbrandt T."/>
            <person name="Kuo A."/>
            <person name="Sato A."/>
            <person name="Lyhne E.K."/>
            <person name="Kogle M.E."/>
            <person name="Wiebenga A."/>
            <person name="Kun R.S."/>
            <person name="Lubbers R.J."/>
            <person name="Makela M.R."/>
            <person name="Barry K."/>
            <person name="Chovatia M."/>
            <person name="Clum A."/>
            <person name="Daum C."/>
            <person name="Haridas S."/>
            <person name="He G."/>
            <person name="LaButti K."/>
            <person name="Lipzen A."/>
            <person name="Mondo S."/>
            <person name="Riley R."/>
            <person name="Salamov A."/>
            <person name="Simmons B.A."/>
            <person name="Magnuson J.K."/>
            <person name="Henrissat B."/>
            <person name="Mortensen U.H."/>
            <person name="Larsen T.O."/>
            <person name="Devries R.P."/>
            <person name="Grigoriev I.V."/>
            <person name="Machida M."/>
            <person name="Baker S.E."/>
            <person name="Andersen M.R."/>
        </authorList>
    </citation>
    <scope>NUCLEOTIDE SEQUENCE [LARGE SCALE GENOMIC DNA]</scope>
    <source>
        <strain evidence="8 9">CBS 151.66</strain>
    </source>
</reference>
<dbReference type="GO" id="GO:0008270">
    <property type="term" value="F:zinc ion binding"/>
    <property type="evidence" value="ECO:0007669"/>
    <property type="project" value="UniProtKB-KW"/>
</dbReference>
<keyword evidence="9" id="KW-1185">Reference proteome</keyword>
<evidence type="ECO:0000256" key="1">
    <source>
        <dbReference type="ARBA" id="ARBA00022723"/>
    </source>
</evidence>
<gene>
    <name evidence="8" type="ORF">BDV29DRAFT_152049</name>
</gene>
<dbReference type="GO" id="GO:0043565">
    <property type="term" value="F:sequence-specific DNA binding"/>
    <property type="evidence" value="ECO:0007669"/>
    <property type="project" value="InterPro"/>
</dbReference>
<dbReference type="EMBL" id="ML732152">
    <property type="protein sequence ID" value="KAB8079187.1"/>
    <property type="molecule type" value="Genomic_DNA"/>
</dbReference>
<feature type="compositionally biased region" description="Acidic residues" evidence="5">
    <location>
        <begin position="257"/>
        <end position="269"/>
    </location>
</feature>
<feature type="region of interest" description="Disordered" evidence="5">
    <location>
        <begin position="1"/>
        <end position="58"/>
    </location>
</feature>
<dbReference type="SMART" id="SM00401">
    <property type="entry name" value="ZnF_GATA"/>
    <property type="match status" value="1"/>
</dbReference>
<feature type="region of interest" description="Disordered" evidence="5">
    <location>
        <begin position="225"/>
        <end position="273"/>
    </location>
</feature>
<dbReference type="PANTHER" id="PTHR47255">
    <property type="entry name" value="GATA TRANSCRIPTION FACTOR 22-RELATED"/>
    <property type="match status" value="1"/>
</dbReference>
<feature type="domain" description="GATA-type" evidence="7">
    <location>
        <begin position="344"/>
        <end position="377"/>
    </location>
</feature>
<dbReference type="PROSITE" id="PS50112">
    <property type="entry name" value="PAS"/>
    <property type="match status" value="1"/>
</dbReference>
<name>A0A5N5XGD2_9EURO</name>
<evidence type="ECO:0000313" key="9">
    <source>
        <dbReference type="Proteomes" id="UP000326565"/>
    </source>
</evidence>
<keyword evidence="2 4" id="KW-0863">Zinc-finger</keyword>
<evidence type="ECO:0000259" key="6">
    <source>
        <dbReference type="PROSITE" id="PS50112"/>
    </source>
</evidence>
<dbReference type="InterPro" id="IPR000014">
    <property type="entry name" value="PAS"/>
</dbReference>
<proteinExistence type="predicted"/>